<organism evidence="1 2">
    <name type="scientific">Pengzhenrongella frigida</name>
    <dbReference type="NCBI Taxonomy" id="1259133"/>
    <lineage>
        <taxon>Bacteria</taxon>
        <taxon>Bacillati</taxon>
        <taxon>Actinomycetota</taxon>
        <taxon>Actinomycetes</taxon>
        <taxon>Micrococcales</taxon>
        <taxon>Pengzhenrongella</taxon>
    </lineage>
</organism>
<dbReference type="NCBIfam" id="TIGR01484">
    <property type="entry name" value="HAD-SF-IIB"/>
    <property type="match status" value="1"/>
</dbReference>
<dbReference type="CDD" id="cd07518">
    <property type="entry name" value="HAD_YbiV-Like"/>
    <property type="match status" value="1"/>
</dbReference>
<protein>
    <submittedName>
        <fullName evidence="1">HAD family hydrolase</fullName>
    </submittedName>
</protein>
<dbReference type="InterPro" id="IPR000150">
    <property type="entry name" value="Cof"/>
</dbReference>
<comment type="caution">
    <text evidence="1">The sequence shown here is derived from an EMBL/GenBank/DDBJ whole genome shotgun (WGS) entry which is preliminary data.</text>
</comment>
<sequence length="287" mass="31577">MTEAEATRREPPTFAVRPEIRLIAADMDGTLLDDDNELHEHLWPLVRELSRRGIVFCPASGRQYFNLLERFADVADDVVFIAENGTYVVARGQEVSSDCLELDVVGRLVAAVRTLRTRGADVGAVVCGKRSAYIERQDAPFRAEVDKYYSRLTVVDDLADVTDDEVLKVAVFTFGSAAHDVAPALAGFRATHQVVVSGEHWADIMNTTANKGEGIRHLQAALGITRAETMVFGDFLNDLEMMDAADYSFAMDNAHPELRARARFVAPSNSENGVVRTISSVLGLSWT</sequence>
<dbReference type="NCBIfam" id="TIGR00099">
    <property type="entry name" value="Cof-subfamily"/>
    <property type="match status" value="1"/>
</dbReference>
<dbReference type="InterPro" id="IPR036412">
    <property type="entry name" value="HAD-like_sf"/>
</dbReference>
<dbReference type="OrthoDB" id="3180855at2"/>
<dbReference type="GO" id="GO:0005829">
    <property type="term" value="C:cytosol"/>
    <property type="evidence" value="ECO:0007669"/>
    <property type="project" value="TreeGrafter"/>
</dbReference>
<evidence type="ECO:0000313" key="1">
    <source>
        <dbReference type="EMBL" id="RYV52712.1"/>
    </source>
</evidence>
<dbReference type="Gene3D" id="3.40.50.1000">
    <property type="entry name" value="HAD superfamily/HAD-like"/>
    <property type="match status" value="1"/>
</dbReference>
<dbReference type="GO" id="GO:0000287">
    <property type="term" value="F:magnesium ion binding"/>
    <property type="evidence" value="ECO:0007669"/>
    <property type="project" value="TreeGrafter"/>
</dbReference>
<dbReference type="AlphaFoldDB" id="A0A4Q5N3B2"/>
<dbReference type="SFLD" id="SFLDG01140">
    <property type="entry name" value="C2.B:_Phosphomannomutase_and_P"/>
    <property type="match status" value="1"/>
</dbReference>
<reference evidence="1 2" key="1">
    <citation type="submission" date="2019-01" db="EMBL/GenBank/DDBJ databases">
        <title>Novel species of Cellulomonas.</title>
        <authorList>
            <person name="Liu Q."/>
            <person name="Xin Y.-H."/>
        </authorList>
    </citation>
    <scope>NUCLEOTIDE SEQUENCE [LARGE SCALE GENOMIC DNA]</scope>
    <source>
        <strain evidence="1 2">HLT2-17</strain>
    </source>
</reference>
<dbReference type="GO" id="GO:0016791">
    <property type="term" value="F:phosphatase activity"/>
    <property type="evidence" value="ECO:0007669"/>
    <property type="project" value="TreeGrafter"/>
</dbReference>
<keyword evidence="1" id="KW-0378">Hydrolase</keyword>
<proteinExistence type="predicted"/>
<name>A0A4Q5N3B2_9MICO</name>
<dbReference type="SUPFAM" id="SSF56784">
    <property type="entry name" value="HAD-like"/>
    <property type="match status" value="1"/>
</dbReference>
<dbReference type="PANTHER" id="PTHR10000:SF53">
    <property type="entry name" value="5-AMINO-6-(5-PHOSPHO-D-RIBITYLAMINO)URACIL PHOSPHATASE YBJI-RELATED"/>
    <property type="match status" value="1"/>
</dbReference>
<dbReference type="Proteomes" id="UP000293764">
    <property type="component" value="Unassembled WGS sequence"/>
</dbReference>
<gene>
    <name evidence="1" type="ORF">EUA98_01860</name>
</gene>
<dbReference type="RefSeq" id="WP_130100963.1">
    <property type="nucleotide sequence ID" value="NZ_SDWW01000003.1"/>
</dbReference>
<dbReference type="PANTHER" id="PTHR10000">
    <property type="entry name" value="PHOSPHOSERINE PHOSPHATASE"/>
    <property type="match status" value="1"/>
</dbReference>
<dbReference type="Gene3D" id="3.30.1240.10">
    <property type="match status" value="1"/>
</dbReference>
<dbReference type="EMBL" id="SDWW01000003">
    <property type="protein sequence ID" value="RYV52712.1"/>
    <property type="molecule type" value="Genomic_DNA"/>
</dbReference>
<accession>A0A4Q5N3B2</accession>
<dbReference type="Pfam" id="PF08282">
    <property type="entry name" value="Hydrolase_3"/>
    <property type="match status" value="1"/>
</dbReference>
<dbReference type="InterPro" id="IPR023214">
    <property type="entry name" value="HAD_sf"/>
</dbReference>
<keyword evidence="2" id="KW-1185">Reference proteome</keyword>
<dbReference type="InterPro" id="IPR006379">
    <property type="entry name" value="HAD-SF_hydro_IIB"/>
</dbReference>
<evidence type="ECO:0000313" key="2">
    <source>
        <dbReference type="Proteomes" id="UP000293764"/>
    </source>
</evidence>
<dbReference type="SFLD" id="SFLDS00003">
    <property type="entry name" value="Haloacid_Dehalogenase"/>
    <property type="match status" value="1"/>
</dbReference>